<dbReference type="EMBL" id="KK207886">
    <property type="protein sequence ID" value="EZF50468.1"/>
    <property type="molecule type" value="Genomic_DNA"/>
</dbReference>
<protein>
    <submittedName>
        <fullName evidence="2">Uncharacterized protein</fullName>
    </submittedName>
</protein>
<dbReference type="OrthoDB" id="10395324at2759"/>
<reference evidence="2" key="1">
    <citation type="submission" date="2014-02" db="EMBL/GenBank/DDBJ databases">
        <title>The Genome Sequence of Trichophyton rubrum (morphotype fischeri) CBS 288.86.</title>
        <authorList>
            <consortium name="The Broad Institute Genomics Platform"/>
            <person name="Cuomo C.A."/>
            <person name="White T.C."/>
            <person name="Graser Y."/>
            <person name="Martinez-Rossi N."/>
            <person name="Heitman J."/>
            <person name="Young S.K."/>
            <person name="Zeng Q."/>
            <person name="Gargeya S."/>
            <person name="Abouelleil A."/>
            <person name="Alvarado L."/>
            <person name="Chapman S.B."/>
            <person name="Gainer-Dewar J."/>
            <person name="Goldberg J."/>
            <person name="Griggs A."/>
            <person name="Gujja S."/>
            <person name="Hansen M."/>
            <person name="Howarth C."/>
            <person name="Imamovic A."/>
            <person name="Larimer J."/>
            <person name="Martinez D."/>
            <person name="Murphy C."/>
            <person name="Pearson M.D."/>
            <person name="Persinoti G."/>
            <person name="Poon T."/>
            <person name="Priest M."/>
            <person name="Roberts A.D."/>
            <person name="Saif S."/>
            <person name="Shea T.D."/>
            <person name="Sykes S.N."/>
            <person name="Wortman J."/>
            <person name="Nusbaum C."/>
            <person name="Birren B."/>
        </authorList>
    </citation>
    <scope>NUCLEOTIDE SEQUENCE [LARGE SCALE GENOMIC DNA]</scope>
    <source>
        <strain evidence="2">CBS 288.86</strain>
    </source>
</reference>
<accession>A0A022VXK3</accession>
<evidence type="ECO:0000313" key="2">
    <source>
        <dbReference type="EMBL" id="EZF50468.1"/>
    </source>
</evidence>
<evidence type="ECO:0000256" key="1">
    <source>
        <dbReference type="SAM" id="MobiDB-lite"/>
    </source>
</evidence>
<name>A0A022VXK3_TRIRU</name>
<gene>
    <name evidence="2" type="ORF">H103_06165</name>
</gene>
<organism evidence="2">
    <name type="scientific">Trichophyton rubrum CBS 288.86</name>
    <dbReference type="NCBI Taxonomy" id="1215330"/>
    <lineage>
        <taxon>Eukaryota</taxon>
        <taxon>Fungi</taxon>
        <taxon>Dikarya</taxon>
        <taxon>Ascomycota</taxon>
        <taxon>Pezizomycotina</taxon>
        <taxon>Eurotiomycetes</taxon>
        <taxon>Eurotiomycetidae</taxon>
        <taxon>Onygenales</taxon>
        <taxon>Arthrodermataceae</taxon>
        <taxon>Trichophyton</taxon>
    </lineage>
</organism>
<dbReference type="AlphaFoldDB" id="A0A022VXK3"/>
<proteinExistence type="predicted"/>
<sequence length="170" mass="19050">MEGVGRKKHLTALFSIFEPYATCWEDFGGFLKVLFGETTPPSLAPSGRGEPAVRVEPLETRQCLCRHNEGGQHHSYLYTDERAEARGGELDIAVFNHTRYSRPCITTGAQEEKKNPDRGTWGIMRKLDVNRLADDTEAQYKNEGRNTGIPSQLRRCARAAGRAVPSSTRR</sequence>
<dbReference type="HOGENOM" id="CLU_108090_0_0_1"/>
<feature type="region of interest" description="Disordered" evidence="1">
    <location>
        <begin position="141"/>
        <end position="170"/>
    </location>
</feature>
<dbReference type="Proteomes" id="UP000023758">
    <property type="component" value="Unassembled WGS sequence"/>
</dbReference>